<dbReference type="RefSeq" id="WP_101041983.1">
    <property type="nucleotide sequence ID" value="NZ_CP065729.1"/>
</dbReference>
<proteinExistence type="predicted"/>
<dbReference type="EMBL" id="PIXC01000004">
    <property type="protein sequence ID" value="PKE26893.1"/>
    <property type="molecule type" value="Genomic_DNA"/>
</dbReference>
<dbReference type="GeneID" id="61129971"/>
<accession>A0A855H0B0</accession>
<gene>
    <name evidence="1" type="ORF">CW686_02945</name>
</gene>
<comment type="caution">
    <text evidence="1">The sequence shown here is derived from an EMBL/GenBank/DDBJ whole genome shotgun (WGS) entry which is preliminary data.</text>
</comment>
<organism evidence="1 2">
    <name type="scientific">Macrococcoides caseolyticum</name>
    <dbReference type="NCBI Taxonomy" id="69966"/>
    <lineage>
        <taxon>Bacteria</taxon>
        <taxon>Bacillati</taxon>
        <taxon>Bacillota</taxon>
        <taxon>Bacilli</taxon>
        <taxon>Bacillales</taxon>
        <taxon>Staphylococcaceae</taxon>
        <taxon>Macrococcoides</taxon>
    </lineage>
</organism>
<dbReference type="AlphaFoldDB" id="A0A855H0B0"/>
<reference evidence="1 2" key="1">
    <citation type="submission" date="2017-12" db="EMBL/GenBank/DDBJ databases">
        <title>Genomics of Macrococcus caseolyticus.</title>
        <authorList>
            <person name="MacFadyen A.C."/>
            <person name="Paterson G.K."/>
        </authorList>
    </citation>
    <scope>NUCLEOTIDE SEQUENCE [LARGE SCALE GENOMIC DNA]</scope>
    <source>
        <strain evidence="1 2">5788_EF188</strain>
    </source>
</reference>
<evidence type="ECO:0000313" key="1">
    <source>
        <dbReference type="EMBL" id="PKE26893.1"/>
    </source>
</evidence>
<dbReference type="Proteomes" id="UP000233482">
    <property type="component" value="Unassembled WGS sequence"/>
</dbReference>
<evidence type="ECO:0000313" key="2">
    <source>
        <dbReference type="Proteomes" id="UP000233482"/>
    </source>
</evidence>
<name>A0A855H0B0_9STAP</name>
<protein>
    <submittedName>
        <fullName evidence="1">Uncharacterized protein</fullName>
    </submittedName>
</protein>
<sequence length="87" mass="9989">MKIVDLEPKVHETIMNDAGIKDFEPKYAKLSAIPKYLGVSRSTALRIIQTAEETGYEHIRVSLSPTLQLVRLRVLDEYIASKDKKWM</sequence>